<evidence type="ECO:0000313" key="2">
    <source>
        <dbReference type="Proteomes" id="UP000829398"/>
    </source>
</evidence>
<name>A0ACB8I148_CITSI</name>
<organism evidence="1 2">
    <name type="scientific">Citrus sinensis</name>
    <name type="common">Sweet orange</name>
    <name type="synonym">Citrus aurantium var. sinensis</name>
    <dbReference type="NCBI Taxonomy" id="2711"/>
    <lineage>
        <taxon>Eukaryota</taxon>
        <taxon>Viridiplantae</taxon>
        <taxon>Streptophyta</taxon>
        <taxon>Embryophyta</taxon>
        <taxon>Tracheophyta</taxon>
        <taxon>Spermatophyta</taxon>
        <taxon>Magnoliopsida</taxon>
        <taxon>eudicotyledons</taxon>
        <taxon>Gunneridae</taxon>
        <taxon>Pentapetalae</taxon>
        <taxon>rosids</taxon>
        <taxon>malvids</taxon>
        <taxon>Sapindales</taxon>
        <taxon>Rutaceae</taxon>
        <taxon>Aurantioideae</taxon>
        <taxon>Citrus</taxon>
    </lineage>
</organism>
<reference evidence="2" key="1">
    <citation type="journal article" date="2023" name="Hortic. Res.">
        <title>A chromosome-level phased genome enabling allele-level studies in sweet orange: a case study on citrus Huanglongbing tolerance.</title>
        <authorList>
            <person name="Wu B."/>
            <person name="Yu Q."/>
            <person name="Deng Z."/>
            <person name="Duan Y."/>
            <person name="Luo F."/>
            <person name="Gmitter F. Jr."/>
        </authorList>
    </citation>
    <scope>NUCLEOTIDE SEQUENCE [LARGE SCALE GENOMIC DNA]</scope>
    <source>
        <strain evidence="2">cv. Valencia</strain>
    </source>
</reference>
<keyword evidence="2" id="KW-1185">Reference proteome</keyword>
<proteinExistence type="predicted"/>
<accession>A0ACB8I148</accession>
<dbReference type="Proteomes" id="UP000829398">
    <property type="component" value="Chromosome 9"/>
</dbReference>
<gene>
    <name evidence="1" type="ORF">KPL71_026457</name>
</gene>
<evidence type="ECO:0000313" key="1">
    <source>
        <dbReference type="EMBL" id="KAH9680181.1"/>
    </source>
</evidence>
<sequence length="697" mass="80109">MNSKPVQTSQAVFERRPDGQVKLSFQTLDKPNSESPRLSYTAMITAVSTEQESNLPIYGFSSEGYPVYPDKVNGHFLWDVPEAHMCNPDCPCLDDTDDDEDFEIMRRRRRRKKKPSTPKTLCRPYSSGPPDDPESDQPLPIYKKALRQLQRESSFKPIPAQPKIKSCLMFSSSSQSYQESFPPLERHTDPQTKVVSQPYVQSPITTSGTPEELKQYEAVLNWQTQNASAQNQALHHLGKKIDKVASHVSQTGTKVDIITSRLEQIYSNMPNRISELDIDLRTMINNRIWGPKFNKKEAEIRQLKAELARIDADKAQPSLSPKHNISGLLMATKTEDPSTSAPVVDASSDDDNNADQGSQTELVPPVPEKSSKPSSSPWFTFDDIPRHKWQAQHQEFVAWIDVQLTSPNAQSQNVLREFCSRFTGSLRDWFESLGEYRQLQLIQTTIPIALAVIYEQFIGEPAASTKASRKEYHQMKCCSLKRHHLEMHYQRMSMLYYKLNGFNDPSLKHVFAASLPPELQPELQRQLTAFNLDIANVSLRKIFQLTMLCLDKICEQNDFFKDLIEHKEPFASTCKKPYLKIQCKDDKKCTCPTTKKKHFQKHFHKSSFKKPKKPYRYFRKKDPSQFRKKKYNRCFIYKKRGHFAYNCPNKSAKAVCLIQHLHQSSILSDPEDVESLFSEQSEKDDHTARASKTIDSL</sequence>
<comment type="caution">
    <text evidence="1">The sequence shown here is derived from an EMBL/GenBank/DDBJ whole genome shotgun (WGS) entry which is preliminary data.</text>
</comment>
<dbReference type="EMBL" id="CM039178">
    <property type="protein sequence ID" value="KAH9680181.1"/>
    <property type="molecule type" value="Genomic_DNA"/>
</dbReference>
<protein>
    <submittedName>
        <fullName evidence="1">Uncharacterized protein</fullName>
    </submittedName>
</protein>